<evidence type="ECO:0000256" key="1">
    <source>
        <dbReference type="SAM" id="SignalP"/>
    </source>
</evidence>
<dbReference type="Proteomes" id="UP000193061">
    <property type="component" value="Unassembled WGS sequence"/>
</dbReference>
<protein>
    <submittedName>
        <fullName evidence="2">Uncharacterized protein</fullName>
    </submittedName>
</protein>
<dbReference type="AlphaFoldDB" id="A0A1X7A9D7"/>
<sequence length="253" mass="28549">MIFRLLTLFAIVLFSVPDRAFSQTCEFAIAPQMCDPVVRNSGFWIGEWRGAEIYFRMEFDGKSKDPSRDKEGTLTLFELGGRLGFSGGGAFSGEAELSNMGEGRIDPLDPRWDWLEHKSALEFIDNEGFYNELIPGAELYRCPHTSWPRWTGSFMTPDGIDMNLTLFGINPQIMIGRIYYKGDFRGTRVLIDSRFGIVRDDVDTAGWGRLTEPHSFGSHCYRCTNFEGKIFSPEVVTETDSGHIYGVVENCSG</sequence>
<gene>
    <name evidence="2" type="ORF">ROA7450_04180</name>
</gene>
<keyword evidence="1" id="KW-0732">Signal</keyword>
<feature type="signal peptide" evidence="1">
    <location>
        <begin position="1"/>
        <end position="20"/>
    </location>
</feature>
<name>A0A1X7A9D7_9RHOB</name>
<evidence type="ECO:0000313" key="2">
    <source>
        <dbReference type="EMBL" id="SLN73811.1"/>
    </source>
</evidence>
<accession>A0A1X7A9D7</accession>
<evidence type="ECO:0000313" key="3">
    <source>
        <dbReference type="Proteomes" id="UP000193061"/>
    </source>
</evidence>
<organism evidence="2 3">
    <name type="scientific">Roseovarius albus</name>
    <dbReference type="NCBI Taxonomy" id="1247867"/>
    <lineage>
        <taxon>Bacteria</taxon>
        <taxon>Pseudomonadati</taxon>
        <taxon>Pseudomonadota</taxon>
        <taxon>Alphaproteobacteria</taxon>
        <taxon>Rhodobacterales</taxon>
        <taxon>Roseobacteraceae</taxon>
        <taxon>Roseovarius</taxon>
    </lineage>
</organism>
<reference evidence="2 3" key="1">
    <citation type="submission" date="2017-03" db="EMBL/GenBank/DDBJ databases">
        <authorList>
            <person name="Afonso C.L."/>
            <person name="Miller P.J."/>
            <person name="Scott M.A."/>
            <person name="Spackman E."/>
            <person name="Goraichik I."/>
            <person name="Dimitrov K.M."/>
            <person name="Suarez D.L."/>
            <person name="Swayne D.E."/>
        </authorList>
    </citation>
    <scope>NUCLEOTIDE SEQUENCE [LARGE SCALE GENOMIC DNA]</scope>
    <source>
        <strain evidence="2 3">CECT 7450</strain>
    </source>
</reference>
<proteinExistence type="predicted"/>
<keyword evidence="3" id="KW-1185">Reference proteome</keyword>
<feature type="chain" id="PRO_5012891660" evidence="1">
    <location>
        <begin position="21"/>
        <end position="253"/>
    </location>
</feature>
<dbReference type="EMBL" id="FWFX01000025">
    <property type="protein sequence ID" value="SLN73811.1"/>
    <property type="molecule type" value="Genomic_DNA"/>
</dbReference>